<dbReference type="OrthoDB" id="2877072at2"/>
<dbReference type="Proteomes" id="UP000321901">
    <property type="component" value="Unassembled WGS sequence"/>
</dbReference>
<reference evidence="1 2" key="1">
    <citation type="submission" date="2019-07" db="EMBL/GenBank/DDBJ databases">
        <title>Whole genome shotgun sequence of Sporosarcina luteola NBRC 105378.</title>
        <authorList>
            <person name="Hosoyama A."/>
            <person name="Uohara A."/>
            <person name="Ohji S."/>
            <person name="Ichikawa N."/>
        </authorList>
    </citation>
    <scope>NUCLEOTIDE SEQUENCE [LARGE SCALE GENOMIC DNA]</scope>
    <source>
        <strain evidence="1 2">NBRC 105378</strain>
    </source>
</reference>
<dbReference type="EMBL" id="BJYL01000009">
    <property type="protein sequence ID" value="GEN82472.1"/>
    <property type="molecule type" value="Genomic_DNA"/>
</dbReference>
<proteinExistence type="predicted"/>
<evidence type="ECO:0000313" key="1">
    <source>
        <dbReference type="EMBL" id="GEN82472.1"/>
    </source>
</evidence>
<gene>
    <name evidence="1" type="ORF">SLU01_07840</name>
</gene>
<sequence length="65" mass="7075">MANNAICDLLESYPISFALASIVVDGYQQPVTSFTTIDHDRSLAYFNFGGTTVVADCNKISLIEI</sequence>
<accession>A0A511Z4X1</accession>
<comment type="caution">
    <text evidence="1">The sequence shown here is derived from an EMBL/GenBank/DDBJ whole genome shotgun (WGS) entry which is preliminary data.</text>
</comment>
<protein>
    <submittedName>
        <fullName evidence="1">Uncharacterized protein</fullName>
    </submittedName>
</protein>
<evidence type="ECO:0000313" key="2">
    <source>
        <dbReference type="Proteomes" id="UP000321901"/>
    </source>
</evidence>
<organism evidence="1 2">
    <name type="scientific">Sporosarcina luteola</name>
    <dbReference type="NCBI Taxonomy" id="582850"/>
    <lineage>
        <taxon>Bacteria</taxon>
        <taxon>Bacillati</taxon>
        <taxon>Bacillota</taxon>
        <taxon>Bacilli</taxon>
        <taxon>Bacillales</taxon>
        <taxon>Caryophanaceae</taxon>
        <taxon>Sporosarcina</taxon>
    </lineage>
</organism>
<dbReference type="AlphaFoldDB" id="A0A511Z4X1"/>
<dbReference type="RefSeq" id="WP_147055558.1">
    <property type="nucleotide sequence ID" value="NZ_BJYL01000009.1"/>
</dbReference>
<name>A0A511Z4X1_9BACL</name>
<keyword evidence="2" id="KW-1185">Reference proteome</keyword>